<comment type="catalytic activity">
    <reaction evidence="1">
        <text>4-maleylacetoacetate = 4-fumarylacetoacetate</text>
        <dbReference type="Rhea" id="RHEA:14817"/>
        <dbReference type="ChEBI" id="CHEBI:17105"/>
        <dbReference type="ChEBI" id="CHEBI:18034"/>
        <dbReference type="EC" id="5.2.1.2"/>
    </reaction>
</comment>
<evidence type="ECO:0000256" key="2">
    <source>
        <dbReference type="ARBA" id="ARBA00001955"/>
    </source>
</evidence>
<dbReference type="Gene3D" id="1.20.1050.10">
    <property type="match status" value="1"/>
</dbReference>
<dbReference type="InterPro" id="IPR040079">
    <property type="entry name" value="Glutathione_S-Trfase"/>
</dbReference>
<dbReference type="PANTHER" id="PTHR42673:SF4">
    <property type="entry name" value="MALEYLACETOACETATE ISOMERASE"/>
    <property type="match status" value="1"/>
</dbReference>
<dbReference type="FunFam" id="3.40.30.10:FF:000041">
    <property type="entry name" value="Maleylacetoacetate isomerase isoform 1"/>
    <property type="match status" value="1"/>
</dbReference>
<evidence type="ECO:0000313" key="13">
    <source>
        <dbReference type="Proteomes" id="UP000005238"/>
    </source>
</evidence>
<dbReference type="OMA" id="CCQRIII"/>
<evidence type="ECO:0000256" key="3">
    <source>
        <dbReference type="ARBA" id="ARBA00004671"/>
    </source>
</evidence>
<reference evidence="13" key="1">
    <citation type="journal article" date="2006" name="Science">
        <title>Phytophthora genome sequences uncover evolutionary origins and mechanisms of pathogenesis.</title>
        <authorList>
            <person name="Tyler B.M."/>
            <person name="Tripathy S."/>
            <person name="Zhang X."/>
            <person name="Dehal P."/>
            <person name="Jiang R.H."/>
            <person name="Aerts A."/>
            <person name="Arredondo F.D."/>
            <person name="Baxter L."/>
            <person name="Bensasson D."/>
            <person name="Beynon J.L."/>
            <person name="Chapman J."/>
            <person name="Damasceno C.M."/>
            <person name="Dorrance A.E."/>
            <person name="Dou D."/>
            <person name="Dickerman A.W."/>
            <person name="Dubchak I.L."/>
            <person name="Garbelotto M."/>
            <person name="Gijzen M."/>
            <person name="Gordon S.G."/>
            <person name="Govers F."/>
            <person name="Grunwald N.J."/>
            <person name="Huang W."/>
            <person name="Ivors K.L."/>
            <person name="Jones R.W."/>
            <person name="Kamoun S."/>
            <person name="Krampis K."/>
            <person name="Lamour K.H."/>
            <person name="Lee M.K."/>
            <person name="McDonald W.H."/>
            <person name="Medina M."/>
            <person name="Meijer H.J."/>
            <person name="Nordberg E.K."/>
            <person name="Maclean D.J."/>
            <person name="Ospina-Giraldo M.D."/>
            <person name="Morris P.F."/>
            <person name="Phuntumart V."/>
            <person name="Putnam N.H."/>
            <person name="Rash S."/>
            <person name="Rose J.K."/>
            <person name="Sakihama Y."/>
            <person name="Salamov A.A."/>
            <person name="Savidor A."/>
            <person name="Scheuring C.F."/>
            <person name="Smith B.M."/>
            <person name="Sobral B.W."/>
            <person name="Terry A."/>
            <person name="Torto-Alalibo T.A."/>
            <person name="Win J."/>
            <person name="Xu Z."/>
            <person name="Zhang H."/>
            <person name="Grigoriev I.V."/>
            <person name="Rokhsar D.S."/>
            <person name="Boore J.L."/>
        </authorList>
    </citation>
    <scope>NUCLEOTIDE SEQUENCE [LARGE SCALE GENOMIC DNA]</scope>
    <source>
        <strain evidence="13">Pr102</strain>
    </source>
</reference>
<evidence type="ECO:0000256" key="9">
    <source>
        <dbReference type="ARBA" id="ARBA00023235"/>
    </source>
</evidence>
<accession>H3GZH9</accession>
<dbReference type="CDD" id="cd03042">
    <property type="entry name" value="GST_N_Zeta"/>
    <property type="match status" value="1"/>
</dbReference>
<dbReference type="PANTHER" id="PTHR42673">
    <property type="entry name" value="MALEYLACETOACETATE ISOMERASE"/>
    <property type="match status" value="1"/>
</dbReference>
<dbReference type="VEuPathDB" id="FungiDB:KRP22_439"/>
<evidence type="ECO:0000256" key="5">
    <source>
        <dbReference type="ARBA" id="ARBA00013199"/>
    </source>
</evidence>
<evidence type="ECO:0000256" key="6">
    <source>
        <dbReference type="ARBA" id="ARBA00022679"/>
    </source>
</evidence>
<dbReference type="Proteomes" id="UP000005238">
    <property type="component" value="Unassembled WGS sequence"/>
</dbReference>
<protein>
    <recommendedName>
        <fullName evidence="5">maleylacetoacetate isomerase</fullName>
        <ecNumber evidence="5">5.2.1.2</ecNumber>
    </recommendedName>
</protein>
<dbReference type="PROSITE" id="PS50405">
    <property type="entry name" value="GST_CTER"/>
    <property type="match status" value="1"/>
</dbReference>
<dbReference type="GO" id="GO:0006749">
    <property type="term" value="P:glutathione metabolic process"/>
    <property type="evidence" value="ECO:0000318"/>
    <property type="project" value="GO_Central"/>
</dbReference>
<name>H3GZH9_PHYRM</name>
<dbReference type="InterPro" id="IPR036249">
    <property type="entry name" value="Thioredoxin-like_sf"/>
</dbReference>
<sequence length="221" mass="24549">MPKYELFSYWRSSCSWRVRIALAWKGIEYEYRPVNLLASGGGEQRHDAFRKLNPNKRVPALVVDGHVLAQSGAILEYLEEAHPSKPLMPTDLMQRAQVRNLCGIVGCDIQPAQSISLSAKVADLQSPETAEERQALVVAWNKLWIERGLEAVEIELARSAGRFSVGDLVTLADVYLLPQVINARMCGVDLAKYPQISRVVGTLEQLPAFVSSRPDAMPDCC</sequence>
<dbReference type="EC" id="5.2.1.2" evidence="5"/>
<evidence type="ECO:0000259" key="10">
    <source>
        <dbReference type="PROSITE" id="PS50404"/>
    </source>
</evidence>
<keyword evidence="9" id="KW-0413">Isomerase</keyword>
<keyword evidence="6" id="KW-0808">Transferase</keyword>
<keyword evidence="13" id="KW-1185">Reference proteome</keyword>
<evidence type="ECO:0000256" key="4">
    <source>
        <dbReference type="ARBA" id="ARBA00010007"/>
    </source>
</evidence>
<comment type="cofactor">
    <cofactor evidence="2">
        <name>glutathione</name>
        <dbReference type="ChEBI" id="CHEBI:57925"/>
    </cofactor>
</comment>
<dbReference type="Gene3D" id="3.40.30.10">
    <property type="entry name" value="Glutaredoxin"/>
    <property type="match status" value="1"/>
</dbReference>
<keyword evidence="8" id="KW-0585">Phenylalanine catabolism</keyword>
<dbReference type="GO" id="GO:0005737">
    <property type="term" value="C:cytoplasm"/>
    <property type="evidence" value="ECO:0007669"/>
    <property type="project" value="InterPro"/>
</dbReference>
<dbReference type="EnsemblProtists" id="Phyra83211">
    <property type="protein sequence ID" value="Phyra83211"/>
    <property type="gene ID" value="Phyra83211"/>
</dbReference>
<dbReference type="SFLD" id="SFLDG00358">
    <property type="entry name" value="Main_(cytGST)"/>
    <property type="match status" value="1"/>
</dbReference>
<dbReference type="eggNOG" id="KOG0868">
    <property type="taxonomic scope" value="Eukaryota"/>
</dbReference>
<dbReference type="HOGENOM" id="CLU_011226_20_1_1"/>
<dbReference type="InterPro" id="IPR034333">
    <property type="entry name" value="GST_Zeta_N"/>
</dbReference>
<dbReference type="GO" id="GO:0006559">
    <property type="term" value="P:L-phenylalanine catabolic process"/>
    <property type="evidence" value="ECO:0000318"/>
    <property type="project" value="GO_Central"/>
</dbReference>
<dbReference type="SUPFAM" id="SSF52833">
    <property type="entry name" value="Thioredoxin-like"/>
    <property type="match status" value="1"/>
</dbReference>
<dbReference type="InterPro" id="IPR010987">
    <property type="entry name" value="Glutathione-S-Trfase_C-like"/>
</dbReference>
<dbReference type="NCBIfam" id="TIGR01262">
    <property type="entry name" value="maiA"/>
    <property type="match status" value="1"/>
</dbReference>
<dbReference type="InterPro" id="IPR036282">
    <property type="entry name" value="Glutathione-S-Trfase_C_sf"/>
</dbReference>
<dbReference type="SUPFAM" id="SSF47616">
    <property type="entry name" value="GST C-terminal domain-like"/>
    <property type="match status" value="1"/>
</dbReference>
<evidence type="ECO:0000259" key="11">
    <source>
        <dbReference type="PROSITE" id="PS50405"/>
    </source>
</evidence>
<dbReference type="EMBL" id="DS566081">
    <property type="status" value="NOT_ANNOTATED_CDS"/>
    <property type="molecule type" value="Genomic_DNA"/>
</dbReference>
<comment type="similarity">
    <text evidence="4">Belongs to the GST superfamily. Zeta family.</text>
</comment>
<feature type="domain" description="GST N-terminal" evidence="10">
    <location>
        <begin position="2"/>
        <end position="86"/>
    </location>
</feature>
<dbReference type="SFLD" id="SFLDS00019">
    <property type="entry name" value="Glutathione_Transferase_(cytos"/>
    <property type="match status" value="1"/>
</dbReference>
<dbReference type="GO" id="GO:0016034">
    <property type="term" value="F:maleylacetoacetate isomerase activity"/>
    <property type="evidence" value="ECO:0000318"/>
    <property type="project" value="GO_Central"/>
</dbReference>
<proteinExistence type="inferred from homology"/>
<reference evidence="12" key="2">
    <citation type="submission" date="2015-06" db="UniProtKB">
        <authorList>
            <consortium name="EnsemblProtists"/>
        </authorList>
    </citation>
    <scope>IDENTIFICATION</scope>
    <source>
        <strain evidence="12">Pr102</strain>
    </source>
</reference>
<dbReference type="PROSITE" id="PS50404">
    <property type="entry name" value="GST_NTER"/>
    <property type="match status" value="1"/>
</dbReference>
<dbReference type="VEuPathDB" id="FungiDB:KRP23_7571"/>
<dbReference type="Pfam" id="PF02798">
    <property type="entry name" value="GST_N"/>
    <property type="match status" value="1"/>
</dbReference>
<evidence type="ECO:0000256" key="8">
    <source>
        <dbReference type="ARBA" id="ARBA00023232"/>
    </source>
</evidence>
<dbReference type="InterPro" id="IPR004045">
    <property type="entry name" value="Glutathione_S-Trfase_N"/>
</dbReference>
<dbReference type="GO" id="GO:0004364">
    <property type="term" value="F:glutathione transferase activity"/>
    <property type="evidence" value="ECO:0000318"/>
    <property type="project" value="GO_Central"/>
</dbReference>
<dbReference type="AlphaFoldDB" id="H3GZH9"/>
<dbReference type="InParanoid" id="H3GZH9"/>
<evidence type="ECO:0000256" key="1">
    <source>
        <dbReference type="ARBA" id="ARBA00001622"/>
    </source>
</evidence>
<comment type="pathway">
    <text evidence="3">Amino-acid degradation; L-phenylalanine degradation; acetoacetate and fumarate from L-phenylalanine: step 5/6.</text>
</comment>
<keyword evidence="7" id="KW-0828">Tyrosine catabolism</keyword>
<evidence type="ECO:0000256" key="7">
    <source>
        <dbReference type="ARBA" id="ARBA00022878"/>
    </source>
</evidence>
<dbReference type="STRING" id="164328.H3GZH9"/>
<dbReference type="InterPro" id="IPR005955">
    <property type="entry name" value="GST_Zeta"/>
</dbReference>
<dbReference type="GO" id="GO:0006572">
    <property type="term" value="P:L-tyrosine catabolic process"/>
    <property type="evidence" value="ECO:0007669"/>
    <property type="project" value="UniProtKB-KW"/>
</dbReference>
<organism evidence="12 13">
    <name type="scientific">Phytophthora ramorum</name>
    <name type="common">Sudden oak death agent</name>
    <dbReference type="NCBI Taxonomy" id="164328"/>
    <lineage>
        <taxon>Eukaryota</taxon>
        <taxon>Sar</taxon>
        <taxon>Stramenopiles</taxon>
        <taxon>Oomycota</taxon>
        <taxon>Peronosporomycetes</taxon>
        <taxon>Peronosporales</taxon>
        <taxon>Peronosporaceae</taxon>
        <taxon>Phytophthora</taxon>
    </lineage>
</organism>
<feature type="domain" description="GST C-terminal" evidence="11">
    <location>
        <begin position="91"/>
        <end position="221"/>
    </location>
</feature>
<evidence type="ECO:0000313" key="12">
    <source>
        <dbReference type="EnsemblProtists" id="Phyra83211"/>
    </source>
</evidence>